<dbReference type="EMBL" id="JAUCGQ010000001">
    <property type="protein sequence ID" value="MDM7854544.1"/>
    <property type="molecule type" value="Genomic_DNA"/>
</dbReference>
<organism evidence="1 2">
    <name type="scientific">Cellulomonas alba</name>
    <dbReference type="NCBI Taxonomy" id="3053467"/>
    <lineage>
        <taxon>Bacteria</taxon>
        <taxon>Bacillati</taxon>
        <taxon>Actinomycetota</taxon>
        <taxon>Actinomycetes</taxon>
        <taxon>Micrococcales</taxon>
        <taxon>Cellulomonadaceae</taxon>
        <taxon>Cellulomonas</taxon>
    </lineage>
</organism>
<accession>A0ABT7SED5</accession>
<evidence type="ECO:0000313" key="2">
    <source>
        <dbReference type="Proteomes" id="UP001529338"/>
    </source>
</evidence>
<comment type="caution">
    <text evidence="1">The sequence shown here is derived from an EMBL/GenBank/DDBJ whole genome shotgun (WGS) entry which is preliminary data.</text>
</comment>
<proteinExistence type="predicted"/>
<dbReference type="Proteomes" id="UP001529338">
    <property type="component" value="Unassembled WGS sequence"/>
</dbReference>
<keyword evidence="2" id="KW-1185">Reference proteome</keyword>
<gene>
    <name evidence="1" type="ORF">QRT04_06335</name>
</gene>
<reference evidence="1 2" key="1">
    <citation type="submission" date="2023-06" db="EMBL/GenBank/DDBJ databases">
        <title>Cellulomonas sp. MW4 Whole genome sequence.</title>
        <authorList>
            <person name="Park S."/>
        </authorList>
    </citation>
    <scope>NUCLEOTIDE SEQUENCE [LARGE SCALE GENOMIC DNA]</scope>
    <source>
        <strain evidence="1 2">MW4</strain>
    </source>
</reference>
<evidence type="ECO:0000313" key="1">
    <source>
        <dbReference type="EMBL" id="MDM7854544.1"/>
    </source>
</evidence>
<dbReference type="RefSeq" id="WP_289454317.1">
    <property type="nucleotide sequence ID" value="NZ_JAUCGQ010000001.1"/>
</dbReference>
<sequence>MSHDTELVLHVSPGTDEWGTADDDRWRADLAELHRLLARELPDETQEPTQADGTRGIELAQVLVDLGSAGVITAAVEVVKAWIAARPGRRSVKATVTEHGAVVREVLVESDGLGAAELGQVAAAFGPQAGQAGQADRSPGA</sequence>
<name>A0ABT7SED5_9CELL</name>
<protein>
    <submittedName>
        <fullName evidence="1">Uncharacterized protein</fullName>
    </submittedName>
</protein>